<dbReference type="Pfam" id="PF24842">
    <property type="entry name" value="UFD1_N2"/>
    <property type="match status" value="1"/>
</dbReference>
<organism evidence="6 7">
    <name type="scientific">Handroanthus impetiginosus</name>
    <dbReference type="NCBI Taxonomy" id="429701"/>
    <lineage>
        <taxon>Eukaryota</taxon>
        <taxon>Viridiplantae</taxon>
        <taxon>Streptophyta</taxon>
        <taxon>Embryophyta</taxon>
        <taxon>Tracheophyta</taxon>
        <taxon>Spermatophyta</taxon>
        <taxon>Magnoliopsida</taxon>
        <taxon>eudicotyledons</taxon>
        <taxon>Gunneridae</taxon>
        <taxon>Pentapetalae</taxon>
        <taxon>asterids</taxon>
        <taxon>lamiids</taxon>
        <taxon>Lamiales</taxon>
        <taxon>Bignoniaceae</taxon>
        <taxon>Crescentiina</taxon>
        <taxon>Tabebuia alliance</taxon>
        <taxon>Handroanthus</taxon>
    </lineage>
</organism>
<sequence length="376" mass="42854">MGEPTFEFNEWDSDSALNPDVQSIEEELIGLDLNPDSDDQFTDEPMASDSDSEWTREITVSNLNSDHEHELPVPPTGWGWDPEDDEYQSPAPSGHEYRLPIPPSGWDWDPNDEYQPRSLCFQRVCRCLSFSKYKNPNLERGDKIIMPPSYLREIVSLGLQFPLFFNIENISSNITSHCGVLEFDGTEGFIFVPEWMMNNLKLKEGDYLIIRNALLSPGRYIKLQPHATAFTQISDPKAVLEKTLRDFTCLSRGDTFMIRYNEREFYFDVLDVAPANAISLIETDCEVEFAPPLDYKEPDPEPHPEPEPMEVGKKEEEGKEFRPFMGRARRIDGNPVAVRPAVSEERKMSTVEDDGKEAGKEKFKPFTGGSYTLGSS</sequence>
<evidence type="ECO:0000256" key="2">
    <source>
        <dbReference type="ARBA" id="ARBA00022786"/>
    </source>
</evidence>
<dbReference type="GO" id="GO:0006511">
    <property type="term" value="P:ubiquitin-dependent protein catabolic process"/>
    <property type="evidence" value="ECO:0007669"/>
    <property type="project" value="InterPro"/>
</dbReference>
<comment type="caution">
    <text evidence="6">The sequence shown here is derived from an EMBL/GenBank/DDBJ whole genome shotgun (WGS) entry which is preliminary data.</text>
</comment>
<dbReference type="Gene3D" id="3.10.330.10">
    <property type="match status" value="1"/>
</dbReference>
<dbReference type="Gene3D" id="2.40.40.50">
    <property type="entry name" value="Ubiquitin fusion degradation protein UFD1, N-terminal domain"/>
    <property type="match status" value="1"/>
</dbReference>
<dbReference type="PANTHER" id="PTHR12555">
    <property type="entry name" value="UBIQUITIN FUSION DEGRADATON PROTEIN 1"/>
    <property type="match status" value="1"/>
</dbReference>
<feature type="domain" description="Ubiquitin fusion degradation protein UFD1 N-terminal subdomain 2" evidence="5">
    <location>
        <begin position="218"/>
        <end position="292"/>
    </location>
</feature>
<dbReference type="STRING" id="429701.A0A2G9I2K5"/>
<dbReference type="InterPro" id="IPR055418">
    <property type="entry name" value="UFD1_N2"/>
</dbReference>
<dbReference type="PANTHER" id="PTHR12555:SF13">
    <property type="entry name" value="UBIQUITIN RECOGNITION FACTOR IN ER-ASSOCIATED DEGRADATION PROTEIN 1"/>
    <property type="match status" value="1"/>
</dbReference>
<dbReference type="Proteomes" id="UP000231279">
    <property type="component" value="Unassembled WGS sequence"/>
</dbReference>
<feature type="region of interest" description="Disordered" evidence="3">
    <location>
        <begin position="294"/>
        <end position="376"/>
    </location>
</feature>
<evidence type="ECO:0000313" key="6">
    <source>
        <dbReference type="EMBL" id="PIN23997.1"/>
    </source>
</evidence>
<dbReference type="InterPro" id="IPR042299">
    <property type="entry name" value="Ufd1-like_Nn"/>
</dbReference>
<evidence type="ECO:0000259" key="4">
    <source>
        <dbReference type="Pfam" id="PF03152"/>
    </source>
</evidence>
<evidence type="ECO:0000256" key="1">
    <source>
        <dbReference type="ARBA" id="ARBA00006043"/>
    </source>
</evidence>
<keyword evidence="2" id="KW-0833">Ubl conjugation pathway</keyword>
<dbReference type="GO" id="GO:0034098">
    <property type="term" value="C:VCP-NPL4-UFD1 AAA ATPase complex"/>
    <property type="evidence" value="ECO:0007669"/>
    <property type="project" value="TreeGrafter"/>
</dbReference>
<feature type="domain" description="Ubiquitin fusion degradation protein UFD1 N-terminal subdomain 1" evidence="4">
    <location>
        <begin position="121"/>
        <end position="214"/>
    </location>
</feature>
<dbReference type="InterPro" id="IPR004854">
    <property type="entry name" value="Ufd1-like"/>
</dbReference>
<name>A0A2G9I2K5_9LAMI</name>
<dbReference type="Pfam" id="PF03152">
    <property type="entry name" value="UFD1_N1"/>
    <property type="match status" value="1"/>
</dbReference>
<comment type="similarity">
    <text evidence="1">Belongs to the UFD1 family.</text>
</comment>
<dbReference type="GO" id="GO:0036503">
    <property type="term" value="P:ERAD pathway"/>
    <property type="evidence" value="ECO:0007669"/>
    <property type="project" value="TreeGrafter"/>
</dbReference>
<dbReference type="AlphaFoldDB" id="A0A2G9I2K5"/>
<dbReference type="InterPro" id="IPR055417">
    <property type="entry name" value="UFD1_N1"/>
</dbReference>
<dbReference type="OrthoDB" id="909440at2759"/>
<gene>
    <name evidence="6" type="ORF">CDL12_03300</name>
</gene>
<evidence type="ECO:0000256" key="3">
    <source>
        <dbReference type="SAM" id="MobiDB-lite"/>
    </source>
</evidence>
<dbReference type="GO" id="GO:0031593">
    <property type="term" value="F:polyubiquitin modification-dependent protein binding"/>
    <property type="evidence" value="ECO:0007669"/>
    <property type="project" value="TreeGrafter"/>
</dbReference>
<keyword evidence="7" id="KW-1185">Reference proteome</keyword>
<proteinExistence type="inferred from homology"/>
<reference evidence="7" key="1">
    <citation type="journal article" date="2018" name="Gigascience">
        <title>Genome assembly of the Pink Ipe (Handroanthus impetiginosus, Bignoniaceae), a highly valued, ecologically keystone Neotropical timber forest tree.</title>
        <authorList>
            <person name="Silva-Junior O.B."/>
            <person name="Grattapaglia D."/>
            <person name="Novaes E."/>
            <person name="Collevatti R.G."/>
        </authorList>
    </citation>
    <scope>NUCLEOTIDE SEQUENCE [LARGE SCALE GENOMIC DNA]</scope>
    <source>
        <strain evidence="7">cv. UFG-1</strain>
    </source>
</reference>
<feature type="region of interest" description="Disordered" evidence="3">
    <location>
        <begin position="32"/>
        <end position="96"/>
    </location>
</feature>
<dbReference type="EMBL" id="NKXS01000477">
    <property type="protein sequence ID" value="PIN23997.1"/>
    <property type="molecule type" value="Genomic_DNA"/>
</dbReference>
<feature type="compositionally biased region" description="Acidic residues" evidence="3">
    <location>
        <begin position="32"/>
        <end position="42"/>
    </location>
</feature>
<evidence type="ECO:0000259" key="5">
    <source>
        <dbReference type="Pfam" id="PF24842"/>
    </source>
</evidence>
<evidence type="ECO:0000313" key="7">
    <source>
        <dbReference type="Proteomes" id="UP000231279"/>
    </source>
</evidence>
<protein>
    <submittedName>
        <fullName evidence="6">Ubiquitin fusion-degradation protein</fullName>
    </submittedName>
</protein>
<accession>A0A2G9I2K5</accession>
<feature type="compositionally biased region" description="Basic and acidic residues" evidence="3">
    <location>
        <begin position="294"/>
        <end position="322"/>
    </location>
</feature>